<dbReference type="EMBL" id="JANDBC010000002">
    <property type="protein sequence ID" value="MCP9292372.1"/>
    <property type="molecule type" value="Genomic_DNA"/>
</dbReference>
<dbReference type="RefSeq" id="WP_255135254.1">
    <property type="nucleotide sequence ID" value="NZ_JANDBC010000002.1"/>
</dbReference>
<protein>
    <submittedName>
        <fullName evidence="2">Prolyl oligopeptidase family serine peptidase</fullName>
    </submittedName>
</protein>
<dbReference type="InterPro" id="IPR015943">
    <property type="entry name" value="WD40/YVTN_repeat-like_dom_sf"/>
</dbReference>
<dbReference type="SUPFAM" id="SSF82171">
    <property type="entry name" value="DPP6 N-terminal domain-like"/>
    <property type="match status" value="1"/>
</dbReference>
<comment type="caution">
    <text evidence="2">The sequence shown here is derived from an EMBL/GenBank/DDBJ whole genome shotgun (WGS) entry which is preliminary data.</text>
</comment>
<sequence length="915" mass="105095">MHSQKNRLFLIIIAALLFPVWATAQGVLSFEDVMKFEDIGSIELSASGDWVAYEVWPDRGDGRVEVKSINGRNTYSITLGASPEITQNGTWVAAFRKVPLAEELKSDKNKPKQGLSLLSTSDGSITEFDSVRSFAFSEDGSWLAIQHHQSKEVEDLKSGNKKLGTEVTLWNTESGSVFSLPFVRKMEFDSLSNYLAYSVADTSGAENGLYVFDLNDQDSRAIDLVENGLYGNLTWDYDLQKLAFTKATYDTSYVESNASVHIWNTQNEELSTLLNADAGNEGYVLRSNNELTFTNDGQRLFFGFMDAEMAALDARKDAAEDDEIDIYDVDDIIEDRGLDIWHGDDPRIKTHEKKSWNSTKNHLYLAVYHLDSDEWVQLADHEMPEIDIAHNPNVVLGSSQVPYMKEMTWEGFFNDWYYVNLETGKRTLIGKKLSEGVSLSPGGTFAAFYVNKHWNLLDIEKGVTRNITANLEVPFYNEDHDYPSRVPDYGIAGWVEDDRAVMIYDKYDIWRFPTDFSEPVSITDGAGREAKRIFRIERMDKDWGEPYANNEELLLTSYHDLKKNFGFYSAKVNQTGVSRLLEEDKKFTFVDKAKDANTILYKREAYDEFPNIWVANNRQFKRKNKLTNLHEDLHKKWNWGKAELIDWLSLDGKYIQGVVIKPDNYDPDKRYPIMTYYYRFFTDRLHDFNEPKTNHRPVFAQYVSDEYVVFLPDIRFEIGRPGFAATKSLVPGIQKLIEMGIADEDKLGLHGHSWSGYQTAFMVTQTDIFDAAVSGAPVSNMTSAYSGIRWGSGLARQFQYERTQSRIGQSLIEAPEKYIENSPVFFADKITTPMLIMHGDADGAVPWYQSIEMYLAMRRYNKDVVFLQYHDEPHHPQKFSNKLDYAIRMKEYFDYYLKGEGEPEWIIKGEAYMGD</sequence>
<reference evidence="2" key="1">
    <citation type="submission" date="2022-06" db="EMBL/GenBank/DDBJ databases">
        <title>Gracilimonas sp. CAU 1638 isolated from sea sediment.</title>
        <authorList>
            <person name="Kim W."/>
        </authorList>
    </citation>
    <scope>NUCLEOTIDE SEQUENCE</scope>
    <source>
        <strain evidence="2">CAU 1638</strain>
    </source>
</reference>
<feature type="domain" description="Peptidase S9 prolyl oligopeptidase catalytic" evidence="1">
    <location>
        <begin position="729"/>
        <end position="899"/>
    </location>
</feature>
<dbReference type="Proteomes" id="UP001139125">
    <property type="component" value="Unassembled WGS sequence"/>
</dbReference>
<dbReference type="InterPro" id="IPR050278">
    <property type="entry name" value="Serine_Prot_S9B/DPPIV"/>
</dbReference>
<dbReference type="InterPro" id="IPR029058">
    <property type="entry name" value="AB_hydrolase_fold"/>
</dbReference>
<dbReference type="PANTHER" id="PTHR11731">
    <property type="entry name" value="PROTEASE FAMILY S9B,C DIPEPTIDYL-PEPTIDASE IV-RELATED"/>
    <property type="match status" value="1"/>
</dbReference>
<dbReference type="AlphaFoldDB" id="A0A9X2L528"/>
<keyword evidence="3" id="KW-1185">Reference proteome</keyword>
<proteinExistence type="predicted"/>
<evidence type="ECO:0000259" key="1">
    <source>
        <dbReference type="Pfam" id="PF00326"/>
    </source>
</evidence>
<dbReference type="GO" id="GO:0008239">
    <property type="term" value="F:dipeptidyl-peptidase activity"/>
    <property type="evidence" value="ECO:0007669"/>
    <property type="project" value="TreeGrafter"/>
</dbReference>
<dbReference type="Gene3D" id="2.130.10.10">
    <property type="entry name" value="YVTN repeat-like/Quinoprotein amine dehydrogenase"/>
    <property type="match status" value="1"/>
</dbReference>
<gene>
    <name evidence="2" type="ORF">NM125_12360</name>
</gene>
<dbReference type="GO" id="GO:0008236">
    <property type="term" value="F:serine-type peptidase activity"/>
    <property type="evidence" value="ECO:0007669"/>
    <property type="project" value="InterPro"/>
</dbReference>
<dbReference type="GO" id="GO:0006508">
    <property type="term" value="P:proteolysis"/>
    <property type="evidence" value="ECO:0007669"/>
    <property type="project" value="InterPro"/>
</dbReference>
<organism evidence="2 3">
    <name type="scientific">Gracilimonas sediminicola</name>
    <dbReference type="NCBI Taxonomy" id="2952158"/>
    <lineage>
        <taxon>Bacteria</taxon>
        <taxon>Pseudomonadati</taxon>
        <taxon>Balneolota</taxon>
        <taxon>Balneolia</taxon>
        <taxon>Balneolales</taxon>
        <taxon>Balneolaceae</taxon>
        <taxon>Gracilimonas</taxon>
    </lineage>
</organism>
<name>A0A9X2L528_9BACT</name>
<dbReference type="Gene3D" id="3.40.50.1820">
    <property type="entry name" value="alpha/beta hydrolase"/>
    <property type="match status" value="1"/>
</dbReference>
<dbReference type="Pfam" id="PF00326">
    <property type="entry name" value="Peptidase_S9"/>
    <property type="match status" value="1"/>
</dbReference>
<accession>A0A9X2L528</accession>
<dbReference type="SUPFAM" id="SSF53474">
    <property type="entry name" value="alpha/beta-Hydrolases"/>
    <property type="match status" value="1"/>
</dbReference>
<evidence type="ECO:0000313" key="2">
    <source>
        <dbReference type="EMBL" id="MCP9292372.1"/>
    </source>
</evidence>
<evidence type="ECO:0000313" key="3">
    <source>
        <dbReference type="Proteomes" id="UP001139125"/>
    </source>
</evidence>
<dbReference type="PANTHER" id="PTHR11731:SF193">
    <property type="entry name" value="DIPEPTIDYL PEPTIDASE 9"/>
    <property type="match status" value="1"/>
</dbReference>
<dbReference type="InterPro" id="IPR001375">
    <property type="entry name" value="Peptidase_S9_cat"/>
</dbReference>